<dbReference type="EMBL" id="LGHJ01000005">
    <property type="protein sequence ID" value="KPL78385.1"/>
    <property type="molecule type" value="Genomic_DNA"/>
</dbReference>
<dbReference type="PRINTS" id="PR00412">
    <property type="entry name" value="EPOXHYDRLASE"/>
</dbReference>
<dbReference type="SUPFAM" id="SSF53474">
    <property type="entry name" value="alpha/beta-Hydrolases"/>
    <property type="match status" value="1"/>
</dbReference>
<dbReference type="AlphaFoldDB" id="A0A0P6XDU4"/>
<dbReference type="InterPro" id="IPR029058">
    <property type="entry name" value="AB_hydrolase_fold"/>
</dbReference>
<dbReference type="GO" id="GO:0003824">
    <property type="term" value="F:catalytic activity"/>
    <property type="evidence" value="ECO:0007669"/>
    <property type="project" value="InterPro"/>
</dbReference>
<feature type="domain" description="AB hydrolase-1" evidence="1">
    <location>
        <begin position="13"/>
        <end position="239"/>
    </location>
</feature>
<dbReference type="STRING" id="360411.AC812_01210"/>
<evidence type="ECO:0000259" key="1">
    <source>
        <dbReference type="Pfam" id="PF00561"/>
    </source>
</evidence>
<name>A0A0P6XDU4_9CHLR</name>
<dbReference type="Proteomes" id="UP000050514">
    <property type="component" value="Unassembled WGS sequence"/>
</dbReference>
<dbReference type="Gene3D" id="3.40.50.1820">
    <property type="entry name" value="alpha/beta hydrolase"/>
    <property type="match status" value="1"/>
</dbReference>
<evidence type="ECO:0000313" key="2">
    <source>
        <dbReference type="EMBL" id="KPL78385.1"/>
    </source>
</evidence>
<dbReference type="PANTHER" id="PTHR43798:SF33">
    <property type="entry name" value="HYDROLASE, PUTATIVE (AFU_ORTHOLOGUE AFUA_2G14860)-RELATED"/>
    <property type="match status" value="1"/>
</dbReference>
<gene>
    <name evidence="2" type="ORF">AC812_01210</name>
</gene>
<dbReference type="InterPro" id="IPR050266">
    <property type="entry name" value="AB_hydrolase_sf"/>
</dbReference>
<protein>
    <recommendedName>
        <fullName evidence="1">AB hydrolase-1 domain-containing protein</fullName>
    </recommendedName>
</protein>
<dbReference type="InterPro" id="IPR000073">
    <property type="entry name" value="AB_hydrolase_1"/>
</dbReference>
<dbReference type="PANTHER" id="PTHR43798">
    <property type="entry name" value="MONOACYLGLYCEROL LIPASE"/>
    <property type="match status" value="1"/>
</dbReference>
<dbReference type="PRINTS" id="PR00111">
    <property type="entry name" value="ABHYDROLASE"/>
</dbReference>
<sequence>MNIISEGRQDGFPILLLHGLGANAESWYFQIPALLDAGYRVIAPDLPGFGKSIFEGDQWNFDRVTQELVQILRSAGIKKMGLMGISMGGVIGLKLAAEYPDLVLMSVLVNTFAVLRPRRWSEFRYFVRRGVRAFFLSPQAQAELVASRIFPSDDKRLFREMLTQSIKQADPKVYRQAMLALTRFDGRELAKRITNPVLVVSGAKDTTIPLYLQKRLVELLPNGGHVIIEGGGHALPIDQPGLFNQVMLSFYANPSEMVRTYCSKSTNGCLQEKF</sequence>
<comment type="caution">
    <text evidence="2">The sequence shown here is derived from an EMBL/GenBank/DDBJ whole genome shotgun (WGS) entry which is preliminary data.</text>
</comment>
<evidence type="ECO:0000313" key="3">
    <source>
        <dbReference type="Proteomes" id="UP000050514"/>
    </source>
</evidence>
<dbReference type="Pfam" id="PF00561">
    <property type="entry name" value="Abhydrolase_1"/>
    <property type="match status" value="1"/>
</dbReference>
<reference evidence="2 3" key="1">
    <citation type="submission" date="2015-07" db="EMBL/GenBank/DDBJ databases">
        <title>Draft genome of Bellilinea caldifistulae DSM 17877.</title>
        <authorList>
            <person name="Hemp J."/>
            <person name="Ward L.M."/>
            <person name="Pace L.A."/>
            <person name="Fischer W.W."/>
        </authorList>
    </citation>
    <scope>NUCLEOTIDE SEQUENCE [LARGE SCALE GENOMIC DNA]</scope>
    <source>
        <strain evidence="2 3">GOMI-1</strain>
    </source>
</reference>
<dbReference type="InterPro" id="IPR000639">
    <property type="entry name" value="Epox_hydrolase-like"/>
</dbReference>
<keyword evidence="3" id="KW-1185">Reference proteome</keyword>
<dbReference type="RefSeq" id="WP_061916314.1">
    <property type="nucleotide sequence ID" value="NZ_DF967971.1"/>
</dbReference>
<organism evidence="2 3">
    <name type="scientific">Bellilinea caldifistulae</name>
    <dbReference type="NCBI Taxonomy" id="360411"/>
    <lineage>
        <taxon>Bacteria</taxon>
        <taxon>Bacillati</taxon>
        <taxon>Chloroflexota</taxon>
        <taxon>Anaerolineae</taxon>
        <taxon>Anaerolineales</taxon>
        <taxon>Anaerolineaceae</taxon>
        <taxon>Bellilinea</taxon>
    </lineage>
</organism>
<accession>A0A0P6XDU4</accession>
<proteinExistence type="predicted"/>
<dbReference type="OrthoDB" id="9808398at2"/>
<dbReference type="GO" id="GO:0016020">
    <property type="term" value="C:membrane"/>
    <property type="evidence" value="ECO:0007669"/>
    <property type="project" value="TreeGrafter"/>
</dbReference>